<dbReference type="InterPro" id="IPR042481">
    <property type="entry name" value="CCDC57"/>
</dbReference>
<accession>A0A452R7Q0</accession>
<dbReference type="GO" id="GO:0034451">
    <property type="term" value="C:centriolar satellite"/>
    <property type="evidence" value="ECO:0007669"/>
    <property type="project" value="TreeGrafter"/>
</dbReference>
<evidence type="ECO:0000313" key="2">
    <source>
        <dbReference type="Ensembl" id="ENSUAMP00000014485.1"/>
    </source>
</evidence>
<dbReference type="OMA" id="DEMCAVV"/>
<reference evidence="3" key="1">
    <citation type="submission" date="2016-06" db="EMBL/GenBank/DDBJ databases">
        <title>De novo assembly and RNA-Seq shows season-dependent expression and editing in black bear kidneys.</title>
        <authorList>
            <person name="Korstanje R."/>
            <person name="Srivastava A."/>
            <person name="Sarsani V.K."/>
            <person name="Sheehan S.M."/>
            <person name="Seger R.L."/>
            <person name="Barter M.E."/>
            <person name="Lindqvist C."/>
            <person name="Brody L.C."/>
            <person name="Mullikin J.C."/>
        </authorList>
    </citation>
    <scope>NUCLEOTIDE SEQUENCE [LARGE SCALE GENOMIC DNA]</scope>
</reference>
<feature type="coiled-coil region" evidence="1">
    <location>
        <begin position="441"/>
        <end position="475"/>
    </location>
</feature>
<dbReference type="Ensembl" id="ENSUAMT00000016252.1">
    <property type="protein sequence ID" value="ENSUAMP00000014485.1"/>
    <property type="gene ID" value="ENSUAMG00000011619.1"/>
</dbReference>
<feature type="coiled-coil region" evidence="1">
    <location>
        <begin position="99"/>
        <end position="173"/>
    </location>
</feature>
<dbReference type="GO" id="GO:0007020">
    <property type="term" value="P:microtubule nucleation"/>
    <property type="evidence" value="ECO:0007669"/>
    <property type="project" value="TreeGrafter"/>
</dbReference>
<name>A0A452R7Q0_URSAM</name>
<dbReference type="GO" id="GO:0007099">
    <property type="term" value="P:centriole replication"/>
    <property type="evidence" value="ECO:0007669"/>
    <property type="project" value="TreeGrafter"/>
</dbReference>
<dbReference type="PANTHER" id="PTHR46725:SF1">
    <property type="entry name" value="COILED-COIL DOMAIN-CONTAINING PROTEIN 57"/>
    <property type="match status" value="1"/>
</dbReference>
<dbReference type="GO" id="GO:0005814">
    <property type="term" value="C:centriole"/>
    <property type="evidence" value="ECO:0007669"/>
    <property type="project" value="TreeGrafter"/>
</dbReference>
<organism evidence="2 3">
    <name type="scientific">Ursus americanus</name>
    <name type="common">American black bear</name>
    <name type="synonym">Euarctos americanus</name>
    <dbReference type="NCBI Taxonomy" id="9643"/>
    <lineage>
        <taxon>Eukaryota</taxon>
        <taxon>Metazoa</taxon>
        <taxon>Chordata</taxon>
        <taxon>Craniata</taxon>
        <taxon>Vertebrata</taxon>
        <taxon>Euteleostomi</taxon>
        <taxon>Mammalia</taxon>
        <taxon>Eutheria</taxon>
        <taxon>Laurasiatheria</taxon>
        <taxon>Carnivora</taxon>
        <taxon>Caniformia</taxon>
        <taxon>Ursidae</taxon>
        <taxon>Ursus</taxon>
    </lineage>
</organism>
<dbReference type="AlphaFoldDB" id="A0A452R7Q0"/>
<sequence length="638" mass="72635">MLPLPSDQALSQLLARKEEEWRELQAQRCQLQEAALQDAHSQLYEAQGALRRLQEDFVYNLQVLEERDHELERYDAAFAQARGLEEARQAEVSELRVEAARLRQALTLEARRREDLQQQHQLKLQEHRLELERIHSDKNSEMDQQREQYEHLKWTLERKLEELDGELALQRQELLLEFESEMQKREHGFRLQADSMSNVVLTHELKVKLLNKELAAVKEATVQAAESLRSAEAANAGLEGELRRSGQELRDLAAAKDARIRDLEGKLDCVQLSRKREEEAFRRKHEELDRLARERDAVLAAVKGAHAEQLRALEARAQELQARCETLELRLRRAEGGQADALKLREDASALKSGWDAQIAQLSKEMVAKDLHIQSLQEGEVELKAHLARCQQDIGRYKQQLSEAVERERCLEREKAQRELDWRQRCDGVERDHYRKSEDLIRALTEARDQVSAKLQETERMLRDQEVVLKALTLERDQAVQALRTRGLLPEREVQVSAAVLPEPRAGTPTAPAARSLRLASTAGQRQHEAGGVRAGGVAGGFFQARERFLSCLTCSEAHRSLVHAGQCVCRECAHGTQPSSKIWSISITLESTLRPFPLVPIPTPKAAAAQTSGLSQVPRWARFPPRQCCGHVCRPSP</sequence>
<reference evidence="2" key="3">
    <citation type="submission" date="2025-09" db="UniProtKB">
        <authorList>
            <consortium name="Ensembl"/>
        </authorList>
    </citation>
    <scope>IDENTIFICATION</scope>
</reference>
<reference evidence="2" key="2">
    <citation type="submission" date="2025-08" db="UniProtKB">
        <authorList>
            <consortium name="Ensembl"/>
        </authorList>
    </citation>
    <scope>IDENTIFICATION</scope>
</reference>
<dbReference type="PANTHER" id="PTHR46725">
    <property type="entry name" value="COILED-COIL DOMAIN-CONTAINING PROTEIN 57"/>
    <property type="match status" value="1"/>
</dbReference>
<keyword evidence="1" id="KW-0175">Coiled coil</keyword>
<protein>
    <submittedName>
        <fullName evidence="2">Coiled-coil domain containing 57</fullName>
    </submittedName>
</protein>
<keyword evidence="3" id="KW-1185">Reference proteome</keyword>
<evidence type="ECO:0000256" key="1">
    <source>
        <dbReference type="SAM" id="Coils"/>
    </source>
</evidence>
<dbReference type="GO" id="GO:0060271">
    <property type="term" value="P:cilium assembly"/>
    <property type="evidence" value="ECO:0007669"/>
    <property type="project" value="TreeGrafter"/>
</dbReference>
<dbReference type="GeneTree" id="ENSGT00940000153251"/>
<feature type="coiled-coil region" evidence="1">
    <location>
        <begin position="228"/>
        <end position="337"/>
    </location>
</feature>
<dbReference type="GO" id="GO:0005876">
    <property type="term" value="C:spindle microtubule"/>
    <property type="evidence" value="ECO:0007669"/>
    <property type="project" value="TreeGrafter"/>
</dbReference>
<proteinExistence type="predicted"/>
<dbReference type="Proteomes" id="UP000291022">
    <property type="component" value="Unassembled WGS sequence"/>
</dbReference>
<evidence type="ECO:0000313" key="3">
    <source>
        <dbReference type="Proteomes" id="UP000291022"/>
    </source>
</evidence>
<feature type="coiled-coil region" evidence="1">
    <location>
        <begin position="387"/>
        <end position="414"/>
    </location>
</feature>
<dbReference type="GO" id="GO:0045931">
    <property type="term" value="P:positive regulation of mitotic cell cycle"/>
    <property type="evidence" value="ECO:0007669"/>
    <property type="project" value="TreeGrafter"/>
</dbReference>